<evidence type="ECO:0000256" key="3">
    <source>
        <dbReference type="ARBA" id="ARBA00022723"/>
    </source>
</evidence>
<comment type="function">
    <text evidence="5">Involved in the maturation of [NiFe] hydrogenases. Required for nickel insertion into the metal center of the hydrogenase.</text>
</comment>
<keyword evidence="7" id="KW-1185">Reference proteome</keyword>
<feature type="binding site" evidence="5">
    <location>
        <position position="76"/>
    </location>
    <ligand>
        <name>Zn(2+)</name>
        <dbReference type="ChEBI" id="CHEBI:29105"/>
    </ligand>
</feature>
<proteinExistence type="inferred from homology"/>
<dbReference type="InterPro" id="IPR000688">
    <property type="entry name" value="HypA/HybF"/>
</dbReference>
<comment type="caution">
    <text evidence="6">The sequence shown here is derived from an EMBL/GenBank/DDBJ whole genome shotgun (WGS) entry which is preliminary data.</text>
</comment>
<name>A0ABW0RF22_9BACL</name>
<dbReference type="HAMAP" id="MF_00213">
    <property type="entry name" value="HypA_HybF"/>
    <property type="match status" value="1"/>
</dbReference>
<evidence type="ECO:0000256" key="4">
    <source>
        <dbReference type="ARBA" id="ARBA00022833"/>
    </source>
</evidence>
<dbReference type="PANTHER" id="PTHR34535:SF3">
    <property type="entry name" value="HYDROGENASE MATURATION FACTOR HYPA"/>
    <property type="match status" value="1"/>
</dbReference>
<dbReference type="RefSeq" id="WP_342470908.1">
    <property type="nucleotide sequence ID" value="NZ_JBHSNQ010000185.1"/>
</dbReference>
<sequence>MHELSIAFSLVQLAAETAEQNNLNKVDALRLRLGVFSGVVKEALEFSFDIATEGTMLEGARLIIEEIPLKIFCPQCEKEYVLQNPVPIKCPECNSGTDQILEGKEIELYELIGGG</sequence>
<dbReference type="Proteomes" id="UP001595978">
    <property type="component" value="Unassembled WGS sequence"/>
</dbReference>
<dbReference type="PIRSF" id="PIRSF004761">
    <property type="entry name" value="Hydrgn_mat_HypA"/>
    <property type="match status" value="1"/>
</dbReference>
<protein>
    <recommendedName>
        <fullName evidence="5">Hydrogenase maturation factor HypA</fullName>
    </recommendedName>
</protein>
<feature type="binding site" evidence="5">
    <location>
        <position position="93"/>
    </location>
    <ligand>
        <name>Zn(2+)</name>
        <dbReference type="ChEBI" id="CHEBI:29105"/>
    </ligand>
</feature>
<dbReference type="PANTHER" id="PTHR34535">
    <property type="entry name" value="HYDROGENASE MATURATION FACTOR HYPA"/>
    <property type="match status" value="1"/>
</dbReference>
<organism evidence="6 7">
    <name type="scientific">Ureibacillus suwonensis</name>
    <dbReference type="NCBI Taxonomy" id="313007"/>
    <lineage>
        <taxon>Bacteria</taxon>
        <taxon>Bacillati</taxon>
        <taxon>Bacillota</taxon>
        <taxon>Bacilli</taxon>
        <taxon>Bacillales</taxon>
        <taxon>Caryophanaceae</taxon>
        <taxon>Ureibacillus</taxon>
    </lineage>
</organism>
<dbReference type="Pfam" id="PF01155">
    <property type="entry name" value="HypA"/>
    <property type="match status" value="1"/>
</dbReference>
<feature type="binding site" evidence="5">
    <location>
        <position position="90"/>
    </location>
    <ligand>
        <name>Zn(2+)</name>
        <dbReference type="ChEBI" id="CHEBI:29105"/>
    </ligand>
</feature>
<dbReference type="InterPro" id="IPR020538">
    <property type="entry name" value="Hydgase_Ni_incorp_HypA/HybF_CS"/>
</dbReference>
<dbReference type="Gene3D" id="3.30.2320.80">
    <property type="match status" value="1"/>
</dbReference>
<evidence type="ECO:0000313" key="7">
    <source>
        <dbReference type="Proteomes" id="UP001595978"/>
    </source>
</evidence>
<dbReference type="PROSITE" id="PS01249">
    <property type="entry name" value="HYPA"/>
    <property type="match status" value="1"/>
</dbReference>
<keyword evidence="4 5" id="KW-0862">Zinc</keyword>
<comment type="similarity">
    <text evidence="1 5">Belongs to the HypA/HybF family.</text>
</comment>
<evidence type="ECO:0000256" key="1">
    <source>
        <dbReference type="ARBA" id="ARBA00010748"/>
    </source>
</evidence>
<keyword evidence="3 5" id="KW-0479">Metal-binding</keyword>
<feature type="binding site" evidence="5">
    <location>
        <position position="2"/>
    </location>
    <ligand>
        <name>Ni(2+)</name>
        <dbReference type="ChEBI" id="CHEBI:49786"/>
    </ligand>
</feature>
<evidence type="ECO:0000256" key="2">
    <source>
        <dbReference type="ARBA" id="ARBA00022596"/>
    </source>
</evidence>
<reference evidence="7" key="1">
    <citation type="journal article" date="2019" name="Int. J. Syst. Evol. Microbiol.">
        <title>The Global Catalogue of Microorganisms (GCM) 10K type strain sequencing project: providing services to taxonomists for standard genome sequencing and annotation.</title>
        <authorList>
            <consortium name="The Broad Institute Genomics Platform"/>
            <consortium name="The Broad Institute Genome Sequencing Center for Infectious Disease"/>
            <person name="Wu L."/>
            <person name="Ma J."/>
        </authorList>
    </citation>
    <scope>NUCLEOTIDE SEQUENCE [LARGE SCALE GENOMIC DNA]</scope>
    <source>
        <strain evidence="7">CCUG 56331</strain>
    </source>
</reference>
<accession>A0ABW0RF22</accession>
<dbReference type="EMBL" id="JBHSNQ010000185">
    <property type="protein sequence ID" value="MFC5542916.1"/>
    <property type="molecule type" value="Genomic_DNA"/>
</dbReference>
<dbReference type="NCBIfam" id="TIGR00100">
    <property type="entry name" value="hypA"/>
    <property type="match status" value="1"/>
</dbReference>
<gene>
    <name evidence="5 6" type="primary">hypA</name>
    <name evidence="6" type="ORF">ACFPOH_14500</name>
</gene>
<keyword evidence="2 5" id="KW-0533">Nickel</keyword>
<evidence type="ECO:0000313" key="6">
    <source>
        <dbReference type="EMBL" id="MFC5542916.1"/>
    </source>
</evidence>
<evidence type="ECO:0000256" key="5">
    <source>
        <dbReference type="HAMAP-Rule" id="MF_00213"/>
    </source>
</evidence>
<feature type="binding site" evidence="5">
    <location>
        <position position="73"/>
    </location>
    <ligand>
        <name>Zn(2+)</name>
        <dbReference type="ChEBI" id="CHEBI:29105"/>
    </ligand>
</feature>